<evidence type="ECO:0000259" key="6">
    <source>
        <dbReference type="Pfam" id="PF02826"/>
    </source>
</evidence>
<reference evidence="7 8" key="1">
    <citation type="submission" date="2017-04" db="EMBL/GenBank/DDBJ databases">
        <authorList>
            <person name="Afonso C.L."/>
            <person name="Miller P.J."/>
            <person name="Scott M.A."/>
            <person name="Spackman E."/>
            <person name="Goraichik I."/>
            <person name="Dimitrov K.M."/>
            <person name="Suarez D.L."/>
            <person name="Swayne D.E."/>
        </authorList>
    </citation>
    <scope>NUCLEOTIDE SEQUENCE [LARGE SCALE GENOMIC DNA]</scope>
    <source>
        <strain evidence="7 8">DSM 5090</strain>
    </source>
</reference>
<sequence>MRERKGLDILKTVLITSREFGSQIDLQHRKNLEQYFAENGWQIVWNSAGSAMSAGDIIQQDARQRLDAILVYSSSDEINQEVFKQCRNLKVVSRHGVGIENIDVLAAQQAGVEIKTTAKMPGYETVADLTFALMLSLARKVPQIDSTLRKSSWYRPVSSDVWGKTLGIFGLGRIGKAVAKRAKGFDMKILVNTRHPDDAFVATNGLTLCSKEELLAEADFVSLHCTLNQATKHMIGAPEFALMKTSTYLINTARAGLVNQGELLAALKSKTIAGAAIDVFETEPAVNDPIIAEGLDNVVATAHVGSYTVDSLRRMDFLVAENIVEAV</sequence>
<dbReference type="GO" id="GO:0016616">
    <property type="term" value="F:oxidoreductase activity, acting on the CH-OH group of donors, NAD or NADP as acceptor"/>
    <property type="evidence" value="ECO:0007669"/>
    <property type="project" value="InterPro"/>
</dbReference>
<dbReference type="Gene3D" id="3.40.50.720">
    <property type="entry name" value="NAD(P)-binding Rossmann-like Domain"/>
    <property type="match status" value="2"/>
</dbReference>
<name>A0A1W2D6C1_9FIRM</name>
<dbReference type="InterPro" id="IPR006139">
    <property type="entry name" value="D-isomer_2_OHA_DH_cat_dom"/>
</dbReference>
<evidence type="ECO:0000256" key="4">
    <source>
        <dbReference type="RuleBase" id="RU003719"/>
    </source>
</evidence>
<dbReference type="PANTHER" id="PTHR42789:SF1">
    <property type="entry name" value="D-ISOMER SPECIFIC 2-HYDROXYACID DEHYDROGENASE FAMILY PROTEIN (AFU_ORTHOLOGUE AFUA_6G10090)"/>
    <property type="match status" value="1"/>
</dbReference>
<dbReference type="CDD" id="cd12172">
    <property type="entry name" value="PGDH_like_2"/>
    <property type="match status" value="1"/>
</dbReference>
<keyword evidence="8" id="KW-1185">Reference proteome</keyword>
<dbReference type="SUPFAM" id="SSF51735">
    <property type="entry name" value="NAD(P)-binding Rossmann-fold domains"/>
    <property type="match status" value="1"/>
</dbReference>
<dbReference type="Pfam" id="PF02826">
    <property type="entry name" value="2-Hacid_dh_C"/>
    <property type="match status" value="1"/>
</dbReference>
<dbReference type="OrthoDB" id="9805416at2"/>
<protein>
    <submittedName>
        <fullName evidence="7">D-3-phosphoglycerate dehydrogenase</fullName>
    </submittedName>
</protein>
<evidence type="ECO:0000256" key="1">
    <source>
        <dbReference type="ARBA" id="ARBA00005854"/>
    </source>
</evidence>
<proteinExistence type="inferred from homology"/>
<evidence type="ECO:0000313" key="7">
    <source>
        <dbReference type="EMBL" id="SMC92622.1"/>
    </source>
</evidence>
<dbReference type="InterPro" id="IPR050857">
    <property type="entry name" value="D-2-hydroxyacid_DH"/>
</dbReference>
<organism evidence="7 8">
    <name type="scientific">Sporomusa malonica</name>
    <dbReference type="NCBI Taxonomy" id="112901"/>
    <lineage>
        <taxon>Bacteria</taxon>
        <taxon>Bacillati</taxon>
        <taxon>Bacillota</taxon>
        <taxon>Negativicutes</taxon>
        <taxon>Selenomonadales</taxon>
        <taxon>Sporomusaceae</taxon>
        <taxon>Sporomusa</taxon>
    </lineage>
</organism>
<dbReference type="SUPFAM" id="SSF52283">
    <property type="entry name" value="Formate/glycerate dehydrogenase catalytic domain-like"/>
    <property type="match status" value="1"/>
</dbReference>
<dbReference type="Pfam" id="PF00389">
    <property type="entry name" value="2-Hacid_dh"/>
    <property type="match status" value="1"/>
</dbReference>
<keyword evidence="3" id="KW-0520">NAD</keyword>
<dbReference type="FunFam" id="3.40.50.720:FF:000203">
    <property type="entry name" value="D-3-phosphoglycerate dehydrogenase (SerA)"/>
    <property type="match status" value="1"/>
</dbReference>
<dbReference type="InterPro" id="IPR006140">
    <property type="entry name" value="D-isomer_DH_NAD-bd"/>
</dbReference>
<evidence type="ECO:0000256" key="2">
    <source>
        <dbReference type="ARBA" id="ARBA00023002"/>
    </source>
</evidence>
<dbReference type="Proteomes" id="UP000192738">
    <property type="component" value="Unassembled WGS sequence"/>
</dbReference>
<feature type="domain" description="D-isomer specific 2-hydroxyacid dehydrogenase catalytic" evidence="5">
    <location>
        <begin position="63"/>
        <end position="326"/>
    </location>
</feature>
<keyword evidence="2 4" id="KW-0560">Oxidoreductase</keyword>
<accession>A0A1W2D6C1</accession>
<comment type="similarity">
    <text evidence="1 4">Belongs to the D-isomer specific 2-hydroxyacid dehydrogenase family.</text>
</comment>
<gene>
    <name evidence="7" type="ORF">SAMN04488500_113132</name>
</gene>
<evidence type="ECO:0000259" key="5">
    <source>
        <dbReference type="Pfam" id="PF00389"/>
    </source>
</evidence>
<dbReference type="InterPro" id="IPR036291">
    <property type="entry name" value="NAD(P)-bd_dom_sf"/>
</dbReference>
<dbReference type="AlphaFoldDB" id="A0A1W2D6C1"/>
<dbReference type="STRING" id="112901.SAMN04488500_113132"/>
<feature type="domain" description="D-isomer specific 2-hydroxyacid dehydrogenase NAD-binding" evidence="6">
    <location>
        <begin position="131"/>
        <end position="305"/>
    </location>
</feature>
<evidence type="ECO:0000313" key="8">
    <source>
        <dbReference type="Proteomes" id="UP000192738"/>
    </source>
</evidence>
<dbReference type="PANTHER" id="PTHR42789">
    <property type="entry name" value="D-ISOMER SPECIFIC 2-HYDROXYACID DEHYDROGENASE FAMILY PROTEIN (AFU_ORTHOLOGUE AFUA_6G10090)"/>
    <property type="match status" value="1"/>
</dbReference>
<dbReference type="GO" id="GO:0051287">
    <property type="term" value="F:NAD binding"/>
    <property type="evidence" value="ECO:0007669"/>
    <property type="project" value="InterPro"/>
</dbReference>
<dbReference type="EMBL" id="FWXI01000013">
    <property type="protein sequence ID" value="SMC92622.1"/>
    <property type="molecule type" value="Genomic_DNA"/>
</dbReference>
<dbReference type="RefSeq" id="WP_084576823.1">
    <property type="nucleotide sequence ID" value="NZ_FWXI01000013.1"/>
</dbReference>
<evidence type="ECO:0000256" key="3">
    <source>
        <dbReference type="ARBA" id="ARBA00023027"/>
    </source>
</evidence>